<comment type="caution">
    <text evidence="9">The sequence shown here is derived from an EMBL/GenBank/DDBJ whole genome shotgun (WGS) entry which is preliminary data.</text>
</comment>
<dbReference type="EC" id="3.2.1.52" evidence="3"/>
<evidence type="ECO:0000313" key="10">
    <source>
        <dbReference type="Proteomes" id="UP000619293"/>
    </source>
</evidence>
<evidence type="ECO:0000256" key="4">
    <source>
        <dbReference type="ARBA" id="ARBA00022801"/>
    </source>
</evidence>
<keyword evidence="5" id="KW-0326">Glycosidase</keyword>
<reference evidence="9 10" key="1">
    <citation type="submission" date="2021-01" db="EMBL/GenBank/DDBJ databases">
        <title>Whole genome shotgun sequence of Catellatospora chokoriensis NBRC 107358.</title>
        <authorList>
            <person name="Komaki H."/>
            <person name="Tamura T."/>
        </authorList>
    </citation>
    <scope>NUCLEOTIDE SEQUENCE [LARGE SCALE GENOMIC DNA]</scope>
    <source>
        <strain evidence="9 10">NBRC 107358</strain>
    </source>
</reference>
<dbReference type="InterPro" id="IPR025705">
    <property type="entry name" value="Beta_hexosaminidase_sua/sub"/>
</dbReference>
<evidence type="ECO:0000259" key="8">
    <source>
        <dbReference type="Pfam" id="PF02838"/>
    </source>
</evidence>
<dbReference type="AlphaFoldDB" id="A0A8J3JW58"/>
<dbReference type="GO" id="GO:0005975">
    <property type="term" value="P:carbohydrate metabolic process"/>
    <property type="evidence" value="ECO:0007669"/>
    <property type="project" value="InterPro"/>
</dbReference>
<dbReference type="GO" id="GO:0016020">
    <property type="term" value="C:membrane"/>
    <property type="evidence" value="ECO:0007669"/>
    <property type="project" value="TreeGrafter"/>
</dbReference>
<dbReference type="CDD" id="cd06563">
    <property type="entry name" value="GH20_chitobiase-like"/>
    <property type="match status" value="1"/>
</dbReference>
<sequence length="506" mass="55551">MLIPQPLSYAPAPGQRTLTPQTTVSAPAEIADLLRELLGPATGLPLADGGDDAELAFTLDDTAGLGDEGYRLTVDGTGVRAVAGTLAGLRWAVQALRQLLPPQAYAATPAAGIAWTLPYTQIEDRPRYPWRGIMVDVGRWHQPVSWLRTVVDLLAMHRMNTLHLHLTEDQGWRFEVKRYPRLTEVGAWRRESPIGHENIKQADRTPHGGHYTQDELRELVAYAARRGVTVVPEIDLPGHTTAAIAAYPELGNNPGTQLATGTRWGIYDTVLNCDDATVQFMKHVLDELVDVFPSTLIHLGGDEVPPAEWSANPGARARMKELGLTEPEDLLGWWISELAAHLREHGRRVVVWDELVGRGAPAEAVVMAWRHQDHVTAALAAGHDVVATPCEHVYLDYYESDAPGEPVNIGGLLPLEKVYAYQPEPDELPAGANRVLGVQGNLWGEYLPTVGRAAYNLLPRMSAVAEAGWGTRTELGDFRQRLDVMLARFDALGVAYRRPEPYPAAQ</sequence>
<feature type="domain" description="Glycoside hydrolase family 20 catalytic" evidence="7">
    <location>
        <begin position="128"/>
        <end position="470"/>
    </location>
</feature>
<proteinExistence type="inferred from homology"/>
<dbReference type="InterPro" id="IPR015882">
    <property type="entry name" value="HEX_bac_N"/>
</dbReference>
<organism evidence="9 10">
    <name type="scientific">Catellatospora chokoriensis</name>
    <dbReference type="NCBI Taxonomy" id="310353"/>
    <lineage>
        <taxon>Bacteria</taxon>
        <taxon>Bacillati</taxon>
        <taxon>Actinomycetota</taxon>
        <taxon>Actinomycetes</taxon>
        <taxon>Micromonosporales</taxon>
        <taxon>Micromonosporaceae</taxon>
        <taxon>Catellatospora</taxon>
    </lineage>
</organism>
<feature type="active site" description="Proton donor" evidence="6">
    <location>
        <position position="303"/>
    </location>
</feature>
<dbReference type="Gene3D" id="3.30.379.10">
    <property type="entry name" value="Chitobiase/beta-hexosaminidase domain 2-like"/>
    <property type="match status" value="1"/>
</dbReference>
<keyword evidence="4" id="KW-0378">Hydrolase</keyword>
<dbReference type="PANTHER" id="PTHR22600:SF57">
    <property type="entry name" value="BETA-N-ACETYLHEXOSAMINIDASE"/>
    <property type="match status" value="1"/>
</dbReference>
<dbReference type="PRINTS" id="PR00738">
    <property type="entry name" value="GLHYDRLASE20"/>
</dbReference>
<dbReference type="GO" id="GO:0004563">
    <property type="term" value="F:beta-N-acetylhexosaminidase activity"/>
    <property type="evidence" value="ECO:0007669"/>
    <property type="project" value="UniProtKB-EC"/>
</dbReference>
<gene>
    <name evidence="9" type="ORF">Cch02nite_14270</name>
</gene>
<dbReference type="InterPro" id="IPR015883">
    <property type="entry name" value="Glyco_hydro_20_cat"/>
</dbReference>
<evidence type="ECO:0000256" key="1">
    <source>
        <dbReference type="ARBA" id="ARBA00001231"/>
    </source>
</evidence>
<evidence type="ECO:0000313" key="9">
    <source>
        <dbReference type="EMBL" id="GIF87983.1"/>
    </source>
</evidence>
<dbReference type="EMBL" id="BONG01000006">
    <property type="protein sequence ID" value="GIF87983.1"/>
    <property type="molecule type" value="Genomic_DNA"/>
</dbReference>
<dbReference type="InterPro" id="IPR017853">
    <property type="entry name" value="GH"/>
</dbReference>
<dbReference type="SUPFAM" id="SSF55545">
    <property type="entry name" value="beta-N-acetylhexosaminidase-like domain"/>
    <property type="match status" value="1"/>
</dbReference>
<dbReference type="PANTHER" id="PTHR22600">
    <property type="entry name" value="BETA-HEXOSAMINIDASE"/>
    <property type="match status" value="1"/>
</dbReference>
<evidence type="ECO:0000256" key="3">
    <source>
        <dbReference type="ARBA" id="ARBA00012663"/>
    </source>
</evidence>
<dbReference type="Pfam" id="PF02838">
    <property type="entry name" value="Glyco_hydro_20b"/>
    <property type="match status" value="1"/>
</dbReference>
<dbReference type="Proteomes" id="UP000619293">
    <property type="component" value="Unassembled WGS sequence"/>
</dbReference>
<evidence type="ECO:0000256" key="5">
    <source>
        <dbReference type="ARBA" id="ARBA00023295"/>
    </source>
</evidence>
<evidence type="ECO:0000256" key="2">
    <source>
        <dbReference type="ARBA" id="ARBA00006285"/>
    </source>
</evidence>
<dbReference type="Gene3D" id="3.20.20.80">
    <property type="entry name" value="Glycosidases"/>
    <property type="match status" value="1"/>
</dbReference>
<comment type="similarity">
    <text evidence="2">Belongs to the glycosyl hydrolase 20 family.</text>
</comment>
<comment type="catalytic activity">
    <reaction evidence="1">
        <text>Hydrolysis of terminal non-reducing N-acetyl-D-hexosamine residues in N-acetyl-beta-D-hexosaminides.</text>
        <dbReference type="EC" id="3.2.1.52"/>
    </reaction>
</comment>
<feature type="domain" description="Beta-hexosaminidase bacterial type N-terminal" evidence="8">
    <location>
        <begin position="2"/>
        <end position="124"/>
    </location>
</feature>
<evidence type="ECO:0000256" key="6">
    <source>
        <dbReference type="PIRSR" id="PIRSR625705-1"/>
    </source>
</evidence>
<protein>
    <recommendedName>
        <fullName evidence="3">beta-N-acetylhexosaminidase</fullName>
        <ecNumber evidence="3">3.2.1.52</ecNumber>
    </recommendedName>
</protein>
<evidence type="ECO:0000259" key="7">
    <source>
        <dbReference type="Pfam" id="PF00728"/>
    </source>
</evidence>
<dbReference type="GO" id="GO:0030203">
    <property type="term" value="P:glycosaminoglycan metabolic process"/>
    <property type="evidence" value="ECO:0007669"/>
    <property type="project" value="TreeGrafter"/>
</dbReference>
<dbReference type="SUPFAM" id="SSF51445">
    <property type="entry name" value="(Trans)glycosidases"/>
    <property type="match status" value="1"/>
</dbReference>
<name>A0A8J3JW58_9ACTN</name>
<dbReference type="RefSeq" id="WP_191837692.1">
    <property type="nucleotide sequence ID" value="NZ_BAAALB010000010.1"/>
</dbReference>
<dbReference type="InterPro" id="IPR029018">
    <property type="entry name" value="Hex-like_dom2"/>
</dbReference>
<accession>A0A8J3JW58</accession>
<dbReference type="Pfam" id="PF00728">
    <property type="entry name" value="Glyco_hydro_20"/>
    <property type="match status" value="1"/>
</dbReference>
<keyword evidence="10" id="KW-1185">Reference proteome</keyword>